<evidence type="ECO:0000256" key="3">
    <source>
        <dbReference type="ARBA" id="ARBA00022475"/>
    </source>
</evidence>
<keyword evidence="10 11" id="KW-0472">Membrane</keyword>
<dbReference type="Pfam" id="PF00664">
    <property type="entry name" value="ABC_membrane"/>
    <property type="match status" value="1"/>
</dbReference>
<dbReference type="InterPro" id="IPR039421">
    <property type="entry name" value="Type_1_exporter"/>
</dbReference>
<dbReference type="GO" id="GO:0015421">
    <property type="term" value="F:ABC-type oligopeptide transporter activity"/>
    <property type="evidence" value="ECO:0007669"/>
    <property type="project" value="TreeGrafter"/>
</dbReference>
<protein>
    <submittedName>
        <fullName evidence="14">Subfamily B ATP-binding cassette MsbA</fullName>
        <ecNumber evidence="14">3.6.3.-</ecNumber>
    </submittedName>
</protein>
<evidence type="ECO:0000256" key="6">
    <source>
        <dbReference type="ARBA" id="ARBA00022840"/>
    </source>
</evidence>
<dbReference type="InterPro" id="IPR011527">
    <property type="entry name" value="ABC1_TM_dom"/>
</dbReference>
<keyword evidence="7" id="KW-1278">Translocase</keyword>
<dbReference type="Proteomes" id="UP000011547">
    <property type="component" value="Chromosome"/>
</dbReference>
<dbReference type="InterPro" id="IPR011917">
    <property type="entry name" value="ABC_transpr_lipidA"/>
</dbReference>
<dbReference type="InterPro" id="IPR017871">
    <property type="entry name" value="ABC_transporter-like_CS"/>
</dbReference>
<evidence type="ECO:0000256" key="7">
    <source>
        <dbReference type="ARBA" id="ARBA00022967"/>
    </source>
</evidence>
<accession>M1L1Y0</accession>
<keyword evidence="8 11" id="KW-1133">Transmembrane helix</keyword>
<reference evidence="14 15" key="1">
    <citation type="journal article" date="2013" name="Genome Biol. Evol.">
        <title>Genome evolution and phylogenomic analysis of candidatus kinetoplastibacterium, the betaproteobacterial endosymbionts of strigomonas and angomonas.</title>
        <authorList>
            <person name="Alves J.M."/>
            <person name="Serrano M.G."/>
            <person name="Maia da Silva F."/>
            <person name="Voegtly L.J."/>
            <person name="Matveyev A.V."/>
            <person name="Teixeira M.M."/>
            <person name="Camargo E.P."/>
            <person name="Buck G.A."/>
        </authorList>
    </citation>
    <scope>NUCLEOTIDE SEQUENCE [LARGE SCALE GENOMIC DNA]</scope>
    <source>
        <strain evidence="14 15">TCC079E</strain>
    </source>
</reference>
<keyword evidence="9" id="KW-0445">Lipid transport</keyword>
<dbReference type="CDD" id="cd18552">
    <property type="entry name" value="ABC_6TM_MsbA_like"/>
    <property type="match status" value="1"/>
</dbReference>
<dbReference type="NCBIfam" id="TIGR02203">
    <property type="entry name" value="MsbA_lipidA"/>
    <property type="match status" value="1"/>
</dbReference>
<organism evidence="14 15">
    <name type="scientific">Candidatus Kinetoplastidibacterium desouzai TCC079E</name>
    <dbReference type="NCBI Taxonomy" id="1208919"/>
    <lineage>
        <taxon>Bacteria</taxon>
        <taxon>Pseudomonadati</taxon>
        <taxon>Pseudomonadota</taxon>
        <taxon>Betaproteobacteria</taxon>
        <taxon>Candidatus Kinetoplastidibacterium</taxon>
    </lineage>
</organism>
<keyword evidence="5" id="KW-0547">Nucleotide-binding</keyword>
<keyword evidence="4 11" id="KW-0812">Transmembrane</keyword>
<dbReference type="EMBL" id="CP003803">
    <property type="protein sequence ID" value="AGF46753.1"/>
    <property type="molecule type" value="Genomic_DNA"/>
</dbReference>
<evidence type="ECO:0000313" key="15">
    <source>
        <dbReference type="Proteomes" id="UP000011547"/>
    </source>
</evidence>
<dbReference type="SUPFAM" id="SSF90123">
    <property type="entry name" value="ABC transporter transmembrane region"/>
    <property type="match status" value="1"/>
</dbReference>
<dbReference type="eggNOG" id="COG1132">
    <property type="taxonomic scope" value="Bacteria"/>
</dbReference>
<dbReference type="Pfam" id="PF00005">
    <property type="entry name" value="ABC_tran"/>
    <property type="match status" value="1"/>
</dbReference>
<keyword evidence="15" id="KW-1185">Reference proteome</keyword>
<keyword evidence="3" id="KW-1003">Cell membrane</keyword>
<dbReference type="InterPro" id="IPR036640">
    <property type="entry name" value="ABC1_TM_sf"/>
</dbReference>
<dbReference type="InterPro" id="IPR003439">
    <property type="entry name" value="ABC_transporter-like_ATP-bd"/>
</dbReference>
<dbReference type="HOGENOM" id="CLU_000604_84_3_4"/>
<dbReference type="PANTHER" id="PTHR43394:SF1">
    <property type="entry name" value="ATP-BINDING CASSETTE SUB-FAMILY B MEMBER 10, MITOCHONDRIAL"/>
    <property type="match status" value="1"/>
</dbReference>
<dbReference type="AlphaFoldDB" id="M1L1Y0"/>
<dbReference type="GO" id="GO:0016887">
    <property type="term" value="F:ATP hydrolysis activity"/>
    <property type="evidence" value="ECO:0007669"/>
    <property type="project" value="InterPro"/>
</dbReference>
<dbReference type="STRING" id="1208919.CDSE_0432"/>
<dbReference type="FunFam" id="3.40.50.300:FF:000287">
    <property type="entry name" value="Multidrug ABC transporter ATP-binding protein"/>
    <property type="match status" value="1"/>
</dbReference>
<dbReference type="GO" id="GO:0005524">
    <property type="term" value="F:ATP binding"/>
    <property type="evidence" value="ECO:0007669"/>
    <property type="project" value="UniProtKB-KW"/>
</dbReference>
<comment type="subcellular location">
    <subcellularLocation>
        <location evidence="1">Cell membrane</location>
        <topology evidence="1">Multi-pass membrane protein</topology>
    </subcellularLocation>
</comment>
<dbReference type="InterPro" id="IPR027417">
    <property type="entry name" value="P-loop_NTPase"/>
</dbReference>
<dbReference type="KEGG" id="kde:CDSE_0432"/>
<dbReference type="PATRIC" id="fig|1208919.3.peg.191"/>
<evidence type="ECO:0000256" key="5">
    <source>
        <dbReference type="ARBA" id="ARBA00022741"/>
    </source>
</evidence>
<keyword evidence="14" id="KW-0378">Hydrolase</keyword>
<evidence type="ECO:0000259" key="12">
    <source>
        <dbReference type="PROSITE" id="PS50893"/>
    </source>
</evidence>
<dbReference type="Gene3D" id="1.20.1560.10">
    <property type="entry name" value="ABC transporter type 1, transmembrane domain"/>
    <property type="match status" value="1"/>
</dbReference>
<feature type="transmembrane region" description="Helical" evidence="11">
    <location>
        <begin position="29"/>
        <end position="50"/>
    </location>
</feature>
<dbReference type="EC" id="3.6.3.-" evidence="14"/>
<evidence type="ECO:0000256" key="11">
    <source>
        <dbReference type="SAM" id="Phobius"/>
    </source>
</evidence>
<dbReference type="PANTHER" id="PTHR43394">
    <property type="entry name" value="ATP-DEPENDENT PERMEASE MDL1, MITOCHONDRIAL"/>
    <property type="match status" value="1"/>
</dbReference>
<dbReference type="PROSITE" id="PS50893">
    <property type="entry name" value="ABC_TRANSPORTER_2"/>
    <property type="match status" value="1"/>
</dbReference>
<feature type="transmembrane region" description="Helical" evidence="11">
    <location>
        <begin position="174"/>
        <end position="191"/>
    </location>
</feature>
<feature type="transmembrane region" description="Helical" evidence="11">
    <location>
        <begin position="147"/>
        <end position="168"/>
    </location>
</feature>
<feature type="domain" description="ABC transmembrane type-1" evidence="13">
    <location>
        <begin position="35"/>
        <end position="315"/>
    </location>
</feature>
<name>M1L1Y0_9PROT</name>
<evidence type="ECO:0000256" key="2">
    <source>
        <dbReference type="ARBA" id="ARBA00022448"/>
    </source>
</evidence>
<evidence type="ECO:0000256" key="10">
    <source>
        <dbReference type="ARBA" id="ARBA00023136"/>
    </source>
</evidence>
<proteinExistence type="predicted"/>
<evidence type="ECO:0000256" key="1">
    <source>
        <dbReference type="ARBA" id="ARBA00004651"/>
    </source>
</evidence>
<dbReference type="PROSITE" id="PS00211">
    <property type="entry name" value="ABC_TRANSPORTER_1"/>
    <property type="match status" value="1"/>
</dbReference>
<evidence type="ECO:0000313" key="14">
    <source>
        <dbReference type="EMBL" id="AGF46753.1"/>
    </source>
</evidence>
<sequence>MQFYNQSKYSDQRRAGNLFLRVCGDVKKYWLIISVAIVLMVLAAATQPALALIMKPLLDKGFSGDYSNWFFIPFLLFILAVIRSVCNFCSSYLFALISNNILFDIRANMFEKLLGLPDKHYANSNHSRLLNKFTIDANNITNSVNEVIIVLIRESTILLALLVVLFYLSWLLTSIVIIMLPIMVIVTRVFIKRIKKISQNTLGMNAELTRVVSGAIKGQRVIKLFNGYDIEKNRFHFINKNLRNFAMRAAIADSALSPIMHLCVALSVAIVIFVALSQANFSMLTVGEFGAFIAALAQIPDPMRKLTNITGKLQKALVSAESVFSLIDARIESDFGNNVSSYDIKGDIDFVNVNFKFPGNKESIIKNVSFSIKSGDVVALVGRSGSGKTTLVNMLPRFIDPDEGSILLDKCDIKNMTLKSLRANISFVGQDVVLFNDSIFANICYGSSIKVTDKDVESALDAVNLLDFVKSLPKGLYTNIGEDALRLSGGQRQRLAIARAFIKNSPIIILDEATSALDNESERYIQDSLEKLMSGRTTLIIAHRLSTVRKVDCIFVMDSGTIIEHGSHLELLHKHGVYASLYRMQFDD</sequence>
<dbReference type="GO" id="GO:0005886">
    <property type="term" value="C:plasma membrane"/>
    <property type="evidence" value="ECO:0007669"/>
    <property type="project" value="UniProtKB-SubCell"/>
</dbReference>
<feature type="transmembrane region" description="Helical" evidence="11">
    <location>
        <begin position="250"/>
        <end position="275"/>
    </location>
</feature>
<keyword evidence="6 14" id="KW-0067">ATP-binding</keyword>
<evidence type="ECO:0000259" key="13">
    <source>
        <dbReference type="PROSITE" id="PS50929"/>
    </source>
</evidence>
<dbReference type="InterPro" id="IPR003593">
    <property type="entry name" value="AAA+_ATPase"/>
</dbReference>
<feature type="domain" description="ABC transporter" evidence="12">
    <location>
        <begin position="348"/>
        <end position="584"/>
    </location>
</feature>
<gene>
    <name evidence="14" type="ORF">CDSE_0432</name>
</gene>
<evidence type="ECO:0000256" key="9">
    <source>
        <dbReference type="ARBA" id="ARBA00023055"/>
    </source>
</evidence>
<evidence type="ECO:0000256" key="8">
    <source>
        <dbReference type="ARBA" id="ARBA00022989"/>
    </source>
</evidence>
<dbReference type="RefSeq" id="WP_015396164.1">
    <property type="nucleotide sequence ID" value="NC_020294.1"/>
</dbReference>
<dbReference type="PROSITE" id="PS50929">
    <property type="entry name" value="ABC_TM1F"/>
    <property type="match status" value="1"/>
</dbReference>
<dbReference type="SMART" id="SM00382">
    <property type="entry name" value="AAA"/>
    <property type="match status" value="1"/>
</dbReference>
<evidence type="ECO:0000256" key="4">
    <source>
        <dbReference type="ARBA" id="ARBA00022692"/>
    </source>
</evidence>
<dbReference type="Gene3D" id="3.40.50.300">
    <property type="entry name" value="P-loop containing nucleotide triphosphate hydrolases"/>
    <property type="match status" value="1"/>
</dbReference>
<feature type="transmembrane region" description="Helical" evidence="11">
    <location>
        <begin position="70"/>
        <end position="97"/>
    </location>
</feature>
<dbReference type="GO" id="GO:0034040">
    <property type="term" value="F:ATPase-coupled lipid transmembrane transporter activity"/>
    <property type="evidence" value="ECO:0007669"/>
    <property type="project" value="InterPro"/>
</dbReference>
<keyword evidence="2" id="KW-0813">Transport</keyword>
<dbReference type="SUPFAM" id="SSF52540">
    <property type="entry name" value="P-loop containing nucleoside triphosphate hydrolases"/>
    <property type="match status" value="1"/>
</dbReference>